<gene>
    <name evidence="2" type="ORF">QVD17_28683</name>
</gene>
<evidence type="ECO:0000313" key="3">
    <source>
        <dbReference type="Proteomes" id="UP001229421"/>
    </source>
</evidence>
<dbReference type="AlphaFoldDB" id="A0AAD8KDU0"/>
<feature type="region of interest" description="Disordered" evidence="1">
    <location>
        <begin position="93"/>
        <end position="121"/>
    </location>
</feature>
<dbReference type="Proteomes" id="UP001229421">
    <property type="component" value="Unassembled WGS sequence"/>
</dbReference>
<dbReference type="EMBL" id="JAUHHV010000007">
    <property type="protein sequence ID" value="KAK1419511.1"/>
    <property type="molecule type" value="Genomic_DNA"/>
</dbReference>
<evidence type="ECO:0000313" key="2">
    <source>
        <dbReference type="EMBL" id="KAK1419511.1"/>
    </source>
</evidence>
<proteinExistence type="predicted"/>
<evidence type="ECO:0000256" key="1">
    <source>
        <dbReference type="SAM" id="MobiDB-lite"/>
    </source>
</evidence>
<organism evidence="2 3">
    <name type="scientific">Tagetes erecta</name>
    <name type="common">African marigold</name>
    <dbReference type="NCBI Taxonomy" id="13708"/>
    <lineage>
        <taxon>Eukaryota</taxon>
        <taxon>Viridiplantae</taxon>
        <taxon>Streptophyta</taxon>
        <taxon>Embryophyta</taxon>
        <taxon>Tracheophyta</taxon>
        <taxon>Spermatophyta</taxon>
        <taxon>Magnoliopsida</taxon>
        <taxon>eudicotyledons</taxon>
        <taxon>Gunneridae</taxon>
        <taxon>Pentapetalae</taxon>
        <taxon>asterids</taxon>
        <taxon>campanulids</taxon>
        <taxon>Asterales</taxon>
        <taxon>Asteraceae</taxon>
        <taxon>Asteroideae</taxon>
        <taxon>Heliantheae alliance</taxon>
        <taxon>Tageteae</taxon>
        <taxon>Tagetes</taxon>
    </lineage>
</organism>
<accession>A0AAD8KDU0</accession>
<name>A0AAD8KDU0_TARER</name>
<keyword evidence="3" id="KW-1185">Reference proteome</keyword>
<sequence length="234" mass="26756">MIQCTMKKKMMNLMIEEIAIMAQSEQPKADSSSSDSDKPLNYVPLLDKVIEKLCTVECLEQVEYYITYAFITCDKLAKEEKKHNKLKEDHLQNCGKTNDESISNTLPENINTNDHSPENEPRLNEFLKRKSDSESSNDKGEVEVFVETDKAKIQNGHPVKIKSYQPKNRMKQVYIAKGPQVVQEVSSSKHISRSLVDQQVMIRQTMDSIILTSSNGKKKCKGNRKKLQFKAQVI</sequence>
<feature type="compositionally biased region" description="Polar residues" evidence="1">
    <location>
        <begin position="94"/>
        <end position="114"/>
    </location>
</feature>
<reference evidence="2" key="1">
    <citation type="journal article" date="2023" name="bioRxiv">
        <title>Improved chromosome-level genome assembly for marigold (Tagetes erecta).</title>
        <authorList>
            <person name="Jiang F."/>
            <person name="Yuan L."/>
            <person name="Wang S."/>
            <person name="Wang H."/>
            <person name="Xu D."/>
            <person name="Wang A."/>
            <person name="Fan W."/>
        </authorList>
    </citation>
    <scope>NUCLEOTIDE SEQUENCE</scope>
    <source>
        <strain evidence="2">WSJ</strain>
        <tissue evidence="2">Leaf</tissue>
    </source>
</reference>
<protein>
    <submittedName>
        <fullName evidence="2">Uncharacterized protein</fullName>
    </submittedName>
</protein>
<comment type="caution">
    <text evidence="2">The sequence shown here is derived from an EMBL/GenBank/DDBJ whole genome shotgun (WGS) entry which is preliminary data.</text>
</comment>